<dbReference type="EMBL" id="CP014782">
    <property type="protein sequence ID" value="AQS39923.1"/>
    <property type="molecule type" value="Genomic_DNA"/>
</dbReference>
<organism evidence="1 2">
    <name type="scientific">Shewanella psychrophila</name>
    <dbReference type="NCBI Taxonomy" id="225848"/>
    <lineage>
        <taxon>Bacteria</taxon>
        <taxon>Pseudomonadati</taxon>
        <taxon>Pseudomonadota</taxon>
        <taxon>Gammaproteobacteria</taxon>
        <taxon>Alteromonadales</taxon>
        <taxon>Shewanellaceae</taxon>
        <taxon>Shewanella</taxon>
    </lineage>
</organism>
<evidence type="ECO:0000313" key="2">
    <source>
        <dbReference type="Proteomes" id="UP000189545"/>
    </source>
</evidence>
<gene>
    <name evidence="1" type="ORF">Sps_04841</name>
</gene>
<keyword evidence="2" id="KW-1185">Reference proteome</keyword>
<evidence type="ECO:0000313" key="1">
    <source>
        <dbReference type="EMBL" id="AQS39923.1"/>
    </source>
</evidence>
<reference evidence="1 2" key="1">
    <citation type="submission" date="2016-03" db="EMBL/GenBank/DDBJ databases">
        <title>Complete genome sequence of Shewanella psychrophila WP2, a deep sea bacterium isolated from west Pacific sediment.</title>
        <authorList>
            <person name="Xu G."/>
            <person name="Jian H."/>
        </authorList>
    </citation>
    <scope>NUCLEOTIDE SEQUENCE [LARGE SCALE GENOMIC DNA]</scope>
    <source>
        <strain evidence="1 2">WP2</strain>
    </source>
</reference>
<proteinExistence type="predicted"/>
<accession>A0A1S6HWK1</accession>
<sequence length="48" mass="5480">MPKGEFQLIKKLLGSLILFSGKVAVNTVTPNILKLIDWNYLNDIKTYK</sequence>
<dbReference type="AlphaFoldDB" id="A0A1S6HWK1"/>
<dbReference type="STRING" id="225848.Sps_04841"/>
<dbReference type="Proteomes" id="UP000189545">
    <property type="component" value="Chromosome"/>
</dbReference>
<protein>
    <submittedName>
        <fullName evidence="1">Uncharacterized protein</fullName>
    </submittedName>
</protein>
<dbReference type="KEGG" id="spsw:Sps_04841"/>
<name>A0A1S6HWK1_9GAMM</name>